<evidence type="ECO:0000313" key="3">
    <source>
        <dbReference type="Proteomes" id="UP001224674"/>
    </source>
</evidence>
<evidence type="ECO:0000313" key="2">
    <source>
        <dbReference type="EMBL" id="WGH92597.1"/>
    </source>
</evidence>
<dbReference type="EMBL" id="CP122566">
    <property type="protein sequence ID" value="WGH92597.1"/>
    <property type="molecule type" value="Genomic_DNA"/>
</dbReference>
<dbReference type="PANTHER" id="PTHR43459">
    <property type="entry name" value="ENOYL-COA HYDRATASE"/>
    <property type="match status" value="1"/>
</dbReference>
<dbReference type="RefSeq" id="WP_110100887.1">
    <property type="nucleotide sequence ID" value="NZ_CP122561.1"/>
</dbReference>
<dbReference type="InterPro" id="IPR029045">
    <property type="entry name" value="ClpP/crotonase-like_dom_sf"/>
</dbReference>
<dbReference type="InterPro" id="IPR001753">
    <property type="entry name" value="Enoyl-CoA_hydra/iso"/>
</dbReference>
<protein>
    <submittedName>
        <fullName evidence="2">Enoyl-CoA hydratase/isomerase family protein</fullName>
    </submittedName>
</protein>
<sequence>MIETSIDSNIGTVTLNAPERLNALSPQDFADFAAAVRELRTNEQVRVIIIQGAGDAFSSGLNLKALPFSDDGEPQINDDQVRAIYQTPVEIRAARQPVIAAVNGLVIGGAISLIGACDFRITTAQTRFRAPFGDLGLSGGDLGLSWFLPRLVGPTRAAQILLSGEWFTGADAAQWGLVTELVDDPQFRAQQLAQILVKKSRYSLEQTKRLLVASVDTGVGLDAHLDDEIAVQATAMRSPDFIEGAQAMMEKREPNFG</sequence>
<name>A0AAJ6AID9_9MICC</name>
<dbReference type="CDD" id="cd06558">
    <property type="entry name" value="crotonase-like"/>
    <property type="match status" value="1"/>
</dbReference>
<dbReference type="AlphaFoldDB" id="A0AAJ6AID9"/>
<dbReference type="GO" id="GO:0003824">
    <property type="term" value="F:catalytic activity"/>
    <property type="evidence" value="ECO:0007669"/>
    <property type="project" value="UniProtKB-ARBA"/>
</dbReference>
<dbReference type="Gene3D" id="3.90.226.10">
    <property type="entry name" value="2-enoyl-CoA Hydratase, Chain A, domain 1"/>
    <property type="match status" value="1"/>
</dbReference>
<evidence type="ECO:0000256" key="1">
    <source>
        <dbReference type="ARBA" id="ARBA00005254"/>
    </source>
</evidence>
<dbReference type="GeneID" id="83696159"/>
<keyword evidence="3" id="KW-1185">Reference proteome</keyword>
<comment type="similarity">
    <text evidence="1">Belongs to the enoyl-CoA hydratase/isomerase family.</text>
</comment>
<dbReference type="Proteomes" id="UP001224674">
    <property type="component" value="Chromosome"/>
</dbReference>
<gene>
    <name evidence="2" type="ORF">QDX21_09860</name>
</gene>
<reference evidence="2 3" key="1">
    <citation type="submission" date="2023-03" db="EMBL/GenBank/DDBJ databases">
        <title>Complete genome sequences of several Auritidibacter ignavus strains isolated from ear infections.</title>
        <authorList>
            <person name="Baehr T."/>
            <person name="Baumhoegger A.M."/>
        </authorList>
    </citation>
    <scope>NUCLEOTIDE SEQUENCE [LARGE SCALE GENOMIC DNA]</scope>
    <source>
        <strain evidence="2 3">BABAE-6</strain>
    </source>
</reference>
<dbReference type="Pfam" id="PF00378">
    <property type="entry name" value="ECH_1"/>
    <property type="match status" value="1"/>
</dbReference>
<accession>A0AAJ6AID9</accession>
<dbReference type="SUPFAM" id="SSF52096">
    <property type="entry name" value="ClpP/crotonase"/>
    <property type="match status" value="1"/>
</dbReference>
<dbReference type="InterPro" id="IPR014748">
    <property type="entry name" value="Enoyl-CoA_hydra_C"/>
</dbReference>
<organism evidence="2 3">
    <name type="scientific">Auritidibacter ignavus</name>
    <dbReference type="NCBI Taxonomy" id="678932"/>
    <lineage>
        <taxon>Bacteria</taxon>
        <taxon>Bacillati</taxon>
        <taxon>Actinomycetota</taxon>
        <taxon>Actinomycetes</taxon>
        <taxon>Micrococcales</taxon>
        <taxon>Micrococcaceae</taxon>
        <taxon>Auritidibacter</taxon>
    </lineage>
</organism>
<dbReference type="PANTHER" id="PTHR43459:SF1">
    <property type="entry name" value="EG:BACN32G11.4 PROTEIN"/>
    <property type="match status" value="1"/>
</dbReference>
<proteinExistence type="inferred from homology"/>
<dbReference type="Gene3D" id="1.10.12.10">
    <property type="entry name" value="Lyase 2-enoyl-coa Hydratase, Chain A, domain 2"/>
    <property type="match status" value="1"/>
</dbReference>